<protein>
    <submittedName>
        <fullName evidence="2">SusD/RagB family nutrient-binding outer membrane lipoprotein</fullName>
    </submittedName>
</protein>
<dbReference type="AlphaFoldDB" id="A0A3N4MBU4"/>
<sequence>MRTFKLQYIRNLAIAGISAVVALAGCTKDFERINTNPYGVSEDDLKTDFRLIGEPFKQIQNSIYGNSPGWVMQVQQNLEGDIWSGYMGVPGPFGNGGNNNSTYNLIDGWTVVMWGCAYGNYPDAPNLSVMPVARRIEQLAGEEFKDFKAWMQILKVLVMQRVSDVYGPIIYTKYGVINPDKSIDYDSQKDAYYAFFKDLNDAITVLTPLRNSALKPFEKFDLTYDGSYGAWLKFANSLRLRLAIRIAKVDPVKAKAEGEAALSNPGGLLSTVADIAAVNIAPTPNPYNTYTSGYNDIRMGAPMESILTGYNDPRIAKYFDTATAMPGGIYKGIRTGIALPDKIYADYSKLAPMPSKMQLMTAAEVWFLKAEAALRGWAEAGTAKDNYEAGVRASFAQYELASRADAYLANNTAKAAPYVDTKNPVNNVNASDPTISTVTIRWEEGDAFERKLERIITQKWISVFPDGQEAWSEFRRTGYPKLFKVVVNNSGGKIPTDLYIRRVNFANTEYASNPLGVQRAVTLLGGPDNGGTRLWWDKP</sequence>
<dbReference type="Proteomes" id="UP000279089">
    <property type="component" value="Unassembled WGS sequence"/>
</dbReference>
<reference evidence="3" key="1">
    <citation type="submission" date="2018-11" db="EMBL/GenBank/DDBJ databases">
        <title>Chitinophaga lutea sp.nov., isolate from arsenic contaminated soil.</title>
        <authorList>
            <person name="Zong Y."/>
        </authorList>
    </citation>
    <scope>NUCLEOTIDE SEQUENCE [LARGE SCALE GENOMIC DNA]</scope>
    <source>
        <strain evidence="3">YLT18</strain>
    </source>
</reference>
<dbReference type="RefSeq" id="WP_120516729.1">
    <property type="nucleotide sequence ID" value="NZ_QXZY01000007.1"/>
</dbReference>
<dbReference type="InterPro" id="IPR011990">
    <property type="entry name" value="TPR-like_helical_dom_sf"/>
</dbReference>
<dbReference type="EMBL" id="RMBX01000006">
    <property type="protein sequence ID" value="RPD40968.1"/>
    <property type="molecule type" value="Genomic_DNA"/>
</dbReference>
<dbReference type="Gene3D" id="1.25.40.390">
    <property type="match status" value="1"/>
</dbReference>
<gene>
    <name evidence="2" type="ORF">EG028_13215</name>
</gene>
<proteinExistence type="predicted"/>
<feature type="signal peptide" evidence="1">
    <location>
        <begin position="1"/>
        <end position="24"/>
    </location>
</feature>
<keyword evidence="2" id="KW-0449">Lipoprotein</keyword>
<evidence type="ECO:0000256" key="1">
    <source>
        <dbReference type="SAM" id="SignalP"/>
    </source>
</evidence>
<dbReference type="PROSITE" id="PS51257">
    <property type="entry name" value="PROKAR_LIPOPROTEIN"/>
    <property type="match status" value="1"/>
</dbReference>
<organism evidence="2 3">
    <name type="scientific">Chitinophaga barathri</name>
    <dbReference type="NCBI Taxonomy" id="1647451"/>
    <lineage>
        <taxon>Bacteria</taxon>
        <taxon>Pseudomonadati</taxon>
        <taxon>Bacteroidota</taxon>
        <taxon>Chitinophagia</taxon>
        <taxon>Chitinophagales</taxon>
        <taxon>Chitinophagaceae</taxon>
        <taxon>Chitinophaga</taxon>
    </lineage>
</organism>
<dbReference type="SUPFAM" id="SSF48452">
    <property type="entry name" value="TPR-like"/>
    <property type="match status" value="1"/>
</dbReference>
<evidence type="ECO:0000313" key="2">
    <source>
        <dbReference type="EMBL" id="RPD40968.1"/>
    </source>
</evidence>
<accession>A0A3N4MBU4</accession>
<name>A0A3N4MBU4_9BACT</name>
<comment type="caution">
    <text evidence="2">The sequence shown here is derived from an EMBL/GenBank/DDBJ whole genome shotgun (WGS) entry which is preliminary data.</text>
</comment>
<dbReference type="Pfam" id="PF12741">
    <property type="entry name" value="SusD-like"/>
    <property type="match status" value="1"/>
</dbReference>
<keyword evidence="3" id="KW-1185">Reference proteome</keyword>
<dbReference type="InterPro" id="IPR024302">
    <property type="entry name" value="SusD-like"/>
</dbReference>
<keyword evidence="1" id="KW-0732">Signal</keyword>
<feature type="chain" id="PRO_5017976729" evidence="1">
    <location>
        <begin position="25"/>
        <end position="539"/>
    </location>
</feature>
<evidence type="ECO:0000313" key="3">
    <source>
        <dbReference type="Proteomes" id="UP000279089"/>
    </source>
</evidence>
<dbReference type="OrthoDB" id="843771at2"/>